<comment type="caution">
    <text evidence="12">The sequence shown here is derived from an EMBL/GenBank/DDBJ whole genome shotgun (WGS) entry which is preliminary data.</text>
</comment>
<dbReference type="PANTHER" id="PTHR12809">
    <property type="entry name" value="MEDIATOR COMPLEX SUBUNIT"/>
    <property type="match status" value="1"/>
</dbReference>
<keyword evidence="5 9" id="KW-0010">Activator</keyword>
<evidence type="ECO:0000256" key="2">
    <source>
        <dbReference type="ARBA" id="ARBA00007813"/>
    </source>
</evidence>
<evidence type="ECO:0000256" key="1">
    <source>
        <dbReference type="ARBA" id="ARBA00004123"/>
    </source>
</evidence>
<evidence type="ECO:0000256" key="4">
    <source>
        <dbReference type="ARBA" id="ARBA00023015"/>
    </source>
</evidence>
<evidence type="ECO:0000256" key="8">
    <source>
        <dbReference type="ARBA" id="ARBA00032007"/>
    </source>
</evidence>
<feature type="domain" description="Mediator complex subunit MED14 N-terminal" evidence="11">
    <location>
        <begin position="98"/>
        <end position="310"/>
    </location>
</feature>
<dbReference type="Pfam" id="PF08638">
    <property type="entry name" value="Med14"/>
    <property type="match status" value="1"/>
</dbReference>
<dbReference type="InterPro" id="IPR013947">
    <property type="entry name" value="Mediator_Med14"/>
</dbReference>
<keyword evidence="4 9" id="KW-0805">Transcription regulation</keyword>
<evidence type="ECO:0000313" key="12">
    <source>
        <dbReference type="EMBL" id="KAL2039610.1"/>
    </source>
</evidence>
<dbReference type="EMBL" id="JBEFKJ010000024">
    <property type="protein sequence ID" value="KAL2039610.1"/>
    <property type="molecule type" value="Genomic_DNA"/>
</dbReference>
<comment type="subunit">
    <text evidence="9">Component of the Mediator complex.</text>
</comment>
<keyword evidence="6 9" id="KW-0804">Transcription</keyword>
<proteinExistence type="inferred from homology"/>
<sequence>MPGIVPRSATLSNKGSGGIKVLGDTKSGGVTGGNIEEAKMEDYLNGSTYSNGVNGLVNGTYVNGTFPTPTETQRKTPTAIENLAGQLPPEIEHITFGYVPFSTLISRLVQETFNGLTDVINDMSELPIPQPSVNGSLSHLNHHNNGSGATGDANVQKKLRMLNFASDRRAQFIKILILSKWARQAEAVSKVIDLNVWASNRRQEYQDCVSWMGELKRRLGPLRDPNPDIKTALEVLSLGKASWLPDLGYLPPEPLSAQQLLSILRRVNTLLSIRLNLHENIPPVFRDFSIASGRVTFRVPEEFEVDLSIAEEDPASQLYFIDFRYIFSPTPKDLPVGRLRDEVVGRANHVLQSDGLQGLFKFLHNLVLTHKLAVLKNQAYGMAKGYWSEHLKVEPVHRSVVVQYWVNKPGPKHWIEIGLKRGKHPSNPYSLNVMRIPQIAIRWFRDGKEVDDLQFPMRLGELSLADILKKVLALHTSYIFQSVAAKLGEATLYSGGYMRLKSNSATAEPMDASLLVQITSSKAVKVVQEPVSGKFAVLPASQLNSRVEFELNRLVSPASDGAAQFVHLRSFASLEEVDTTARSIGWEPVRSLNPSKEIIQQLFSKSVQKTRFFKRPTWSADWLLAFTTSLGGDFWWIVDVSEKETAPGSSIYPAGTSLQAAYKIPLHGQASLIIDPSATSLAEIEQTAAGMISQNIDSRHLSGSKIQHKIQVSTPNSAESQSSSVAIFIQFPAERGASLRSSPQKANLAWAREIVKLEYRGLDSSRTSAVHIASVRVSKTISNVKDVISAIRSVAFQPSTQTLAFYFVTKVGETTIPQLNSRLSAMGRLLDFVSTIKLHKIRFNAVSLTHINLTYAKSPSILNAIIHFAADTPMYISLAPPNPHLRIIDHLTSLLRSKDLTTVLATMRMTVPFLNALSAIEANGGVDVLTRSEQWYQVRYSEPYAKGGYDIRLRHRRGEVMWFISDMSVRIAETENADVEQGLETVKRGKGNGWWGVRGGMIAHSSGVGNLLTKLDEVFRTSKHVAGDSNPRKRKAEDEIVEID</sequence>
<dbReference type="Pfam" id="PF26204">
    <property type="entry name" value="Med14_fung"/>
    <property type="match status" value="1"/>
</dbReference>
<comment type="similarity">
    <text evidence="2 9">Belongs to the Mediator complex subunit 14 family.</text>
</comment>
<evidence type="ECO:0000256" key="9">
    <source>
        <dbReference type="RuleBase" id="RU365082"/>
    </source>
</evidence>
<evidence type="ECO:0000259" key="11">
    <source>
        <dbReference type="Pfam" id="PF08638"/>
    </source>
</evidence>
<evidence type="ECO:0000256" key="5">
    <source>
        <dbReference type="ARBA" id="ARBA00023159"/>
    </source>
</evidence>
<dbReference type="InterPro" id="IPR055122">
    <property type="entry name" value="Med14_N"/>
</dbReference>
<gene>
    <name evidence="12" type="ORF">N7G274_007469</name>
</gene>
<keyword evidence="7 9" id="KW-0539">Nucleus</keyword>
<reference evidence="12 13" key="1">
    <citation type="submission" date="2024-09" db="EMBL/GenBank/DDBJ databases">
        <title>Rethinking Asexuality: The Enigmatic Case of Functional Sexual Genes in Lepraria (Stereocaulaceae).</title>
        <authorList>
            <person name="Doellman M."/>
            <person name="Sun Y."/>
            <person name="Barcenas-Pena A."/>
            <person name="Lumbsch H.T."/>
            <person name="Grewe F."/>
        </authorList>
    </citation>
    <scope>NUCLEOTIDE SEQUENCE [LARGE SCALE GENOMIC DNA]</scope>
    <source>
        <strain evidence="12 13">Mercado 3170</strain>
    </source>
</reference>
<evidence type="ECO:0000256" key="7">
    <source>
        <dbReference type="ARBA" id="ARBA00023242"/>
    </source>
</evidence>
<dbReference type="Proteomes" id="UP001590950">
    <property type="component" value="Unassembled WGS sequence"/>
</dbReference>
<organism evidence="12 13">
    <name type="scientific">Stereocaulon virgatum</name>
    <dbReference type="NCBI Taxonomy" id="373712"/>
    <lineage>
        <taxon>Eukaryota</taxon>
        <taxon>Fungi</taxon>
        <taxon>Dikarya</taxon>
        <taxon>Ascomycota</taxon>
        <taxon>Pezizomycotina</taxon>
        <taxon>Lecanoromycetes</taxon>
        <taxon>OSLEUM clade</taxon>
        <taxon>Lecanoromycetidae</taxon>
        <taxon>Lecanorales</taxon>
        <taxon>Lecanorineae</taxon>
        <taxon>Stereocaulaceae</taxon>
        <taxon>Stereocaulon</taxon>
    </lineage>
</organism>
<dbReference type="PANTHER" id="PTHR12809:SF2">
    <property type="entry name" value="MEDIATOR OF RNA POLYMERASE II TRANSCRIPTION SUBUNIT 14"/>
    <property type="match status" value="1"/>
</dbReference>
<evidence type="ECO:0000256" key="3">
    <source>
        <dbReference type="ARBA" id="ARBA00019619"/>
    </source>
</evidence>
<protein>
    <recommendedName>
        <fullName evidence="3 9">Mediator of RNA polymerase II transcription subunit 14</fullName>
    </recommendedName>
    <alternativeName>
        <fullName evidence="8 9">Mediator complex subunit 14</fullName>
    </alternativeName>
</protein>
<name>A0ABR4A2F0_9LECA</name>
<evidence type="ECO:0000256" key="6">
    <source>
        <dbReference type="ARBA" id="ARBA00023163"/>
    </source>
</evidence>
<keyword evidence="13" id="KW-1185">Reference proteome</keyword>
<accession>A0ABR4A2F0</accession>
<comment type="function">
    <text evidence="9">Component of the Mediator complex, a coactivator involved in the regulated transcription of nearly all RNA polymerase II-dependent genes. Mediator functions as a bridge to convey information from gene-specific regulatory proteins to the basal RNA polymerase II transcription machinery. Mediator is recruited to promoters by direct interactions with regulatory proteins and serves as a scaffold for the assembly of a functional preinitiation complex with RNA polymerase II and the general transcription factors.</text>
</comment>
<feature type="region of interest" description="Disordered" evidence="10">
    <location>
        <begin position="1025"/>
        <end position="1044"/>
    </location>
</feature>
<evidence type="ECO:0000313" key="13">
    <source>
        <dbReference type="Proteomes" id="UP001590950"/>
    </source>
</evidence>
<comment type="subcellular location">
    <subcellularLocation>
        <location evidence="1 9">Nucleus</location>
    </subcellularLocation>
</comment>
<evidence type="ECO:0000256" key="10">
    <source>
        <dbReference type="SAM" id="MobiDB-lite"/>
    </source>
</evidence>